<protein>
    <submittedName>
        <fullName evidence="1">Uncharacterized protein</fullName>
    </submittedName>
</protein>
<evidence type="ECO:0000313" key="1">
    <source>
        <dbReference type="EMBL" id="KAJ0016546.1"/>
    </source>
</evidence>
<dbReference type="EMBL" id="CM047747">
    <property type="protein sequence ID" value="KAJ0016546.1"/>
    <property type="molecule type" value="Genomic_DNA"/>
</dbReference>
<organism evidence="1 2">
    <name type="scientific">Pistacia integerrima</name>
    <dbReference type="NCBI Taxonomy" id="434235"/>
    <lineage>
        <taxon>Eukaryota</taxon>
        <taxon>Viridiplantae</taxon>
        <taxon>Streptophyta</taxon>
        <taxon>Embryophyta</taxon>
        <taxon>Tracheophyta</taxon>
        <taxon>Spermatophyta</taxon>
        <taxon>Magnoliopsida</taxon>
        <taxon>eudicotyledons</taxon>
        <taxon>Gunneridae</taxon>
        <taxon>Pentapetalae</taxon>
        <taxon>rosids</taxon>
        <taxon>malvids</taxon>
        <taxon>Sapindales</taxon>
        <taxon>Anacardiaceae</taxon>
        <taxon>Pistacia</taxon>
    </lineage>
</organism>
<sequence>MLELYEELVVDILLRLPVKSLLRFRCVSKFWRDLIDSKYFIDMHRQQSINSNTNFHMMFQISSNQLCSCSEYFDNDGLKRSLTKIDIPMSRQTIGSRTQCFCTEIIGCCNGLLCTQFLDFDYALWNPFTRRYNKLPQAPKLEFDLLKNSKPFEGFGYDHVHDVYKVLRIFQIFYPDDFNRKNSIIRNQICVYSLRLNSWKYIEDYPYGDHNYEFQYNHNRGCFVNGASHWLAYPLILNENGFRVQGLEWSIVAFNFEVEKFSTIPHPNANRNGKSFQIDNLGGFLCIFEEVCETCYVWVMKQYGVGESWIKLLSLDLHSFKLEYPIADPDRYVQPVAYYSKNGEKLLMKTNFNTLTWYNLKEATSNIIRFPIKMGSYNAYMCLESLVLPYNVDDKEIAAQIQ</sequence>
<proteinExistence type="predicted"/>
<accession>A0ACC0XHD0</accession>
<dbReference type="Proteomes" id="UP001163603">
    <property type="component" value="Chromosome 12"/>
</dbReference>
<name>A0ACC0XHD0_9ROSI</name>
<evidence type="ECO:0000313" key="2">
    <source>
        <dbReference type="Proteomes" id="UP001163603"/>
    </source>
</evidence>
<gene>
    <name evidence="1" type="ORF">Pint_09530</name>
</gene>
<keyword evidence="2" id="KW-1185">Reference proteome</keyword>
<reference evidence="2" key="1">
    <citation type="journal article" date="2023" name="G3 (Bethesda)">
        <title>Genome assembly and association tests identify interacting loci associated with vigor, precocity, and sex in interspecific pistachio rootstocks.</title>
        <authorList>
            <person name="Palmer W."/>
            <person name="Jacygrad E."/>
            <person name="Sagayaradj S."/>
            <person name="Cavanaugh K."/>
            <person name="Han R."/>
            <person name="Bertier L."/>
            <person name="Beede B."/>
            <person name="Kafkas S."/>
            <person name="Golino D."/>
            <person name="Preece J."/>
            <person name="Michelmore R."/>
        </authorList>
    </citation>
    <scope>NUCLEOTIDE SEQUENCE [LARGE SCALE GENOMIC DNA]</scope>
</reference>
<comment type="caution">
    <text evidence="1">The sequence shown here is derived from an EMBL/GenBank/DDBJ whole genome shotgun (WGS) entry which is preliminary data.</text>
</comment>